<feature type="transmembrane region" description="Helical" evidence="1">
    <location>
        <begin position="30"/>
        <end position="45"/>
    </location>
</feature>
<keyword evidence="3" id="KW-1185">Reference proteome</keyword>
<keyword evidence="1" id="KW-1133">Transmembrane helix</keyword>
<evidence type="ECO:0000313" key="2">
    <source>
        <dbReference type="EMBL" id="MBD0415916.1"/>
    </source>
</evidence>
<comment type="caution">
    <text evidence="2">The sequence shown here is derived from an EMBL/GenBank/DDBJ whole genome shotgun (WGS) entry which is preliminary data.</text>
</comment>
<dbReference type="RefSeq" id="WP_188165341.1">
    <property type="nucleotide sequence ID" value="NZ_JACVVX010000004.1"/>
</dbReference>
<feature type="transmembrane region" description="Helical" evidence="1">
    <location>
        <begin position="52"/>
        <end position="70"/>
    </location>
</feature>
<sequence length="111" mass="11503">MIPFIAVVHAVISIVGGALGAKFTNASMGSGIVAVAIGYLALWLSQYFGANLMLSSLVYLVVMIAVGFALKLTPRQIAGVVIGAFVASFIGGFVLGFVTGFENAFYHRTAA</sequence>
<organism evidence="2 3">
    <name type="scientific">Oryzicola mucosus</name>
    <dbReference type="NCBI Taxonomy" id="2767425"/>
    <lineage>
        <taxon>Bacteria</taxon>
        <taxon>Pseudomonadati</taxon>
        <taxon>Pseudomonadota</taxon>
        <taxon>Alphaproteobacteria</taxon>
        <taxon>Hyphomicrobiales</taxon>
        <taxon>Phyllobacteriaceae</taxon>
        <taxon>Oryzicola</taxon>
    </lineage>
</organism>
<name>A0A8J6U0P9_9HYPH</name>
<reference evidence="2" key="1">
    <citation type="submission" date="2020-09" db="EMBL/GenBank/DDBJ databases">
        <title>Genome seq and assembly of Tianweitania sp.</title>
        <authorList>
            <person name="Chhetri G."/>
        </authorList>
    </citation>
    <scope>NUCLEOTIDE SEQUENCE</scope>
    <source>
        <strain evidence="2">Rool2</strain>
    </source>
</reference>
<evidence type="ECO:0000256" key="1">
    <source>
        <dbReference type="SAM" id="Phobius"/>
    </source>
</evidence>
<dbReference type="AlphaFoldDB" id="A0A8J6U0P9"/>
<feature type="transmembrane region" description="Helical" evidence="1">
    <location>
        <begin position="76"/>
        <end position="98"/>
    </location>
</feature>
<dbReference type="Proteomes" id="UP000643405">
    <property type="component" value="Unassembled WGS sequence"/>
</dbReference>
<proteinExistence type="predicted"/>
<protein>
    <submittedName>
        <fullName evidence="2">Uncharacterized protein</fullName>
    </submittedName>
</protein>
<gene>
    <name evidence="2" type="ORF">ICI42_14740</name>
</gene>
<dbReference type="EMBL" id="JACVVX010000004">
    <property type="protein sequence ID" value="MBD0415916.1"/>
    <property type="molecule type" value="Genomic_DNA"/>
</dbReference>
<evidence type="ECO:0000313" key="3">
    <source>
        <dbReference type="Proteomes" id="UP000643405"/>
    </source>
</evidence>
<keyword evidence="1" id="KW-0472">Membrane</keyword>
<accession>A0A8J6U0P9</accession>
<keyword evidence="1" id="KW-0812">Transmembrane</keyword>